<dbReference type="Proteomes" id="UP000193922">
    <property type="component" value="Unassembled WGS sequence"/>
</dbReference>
<evidence type="ECO:0000313" key="3">
    <source>
        <dbReference type="Proteomes" id="UP000193922"/>
    </source>
</evidence>
<proteinExistence type="predicted"/>
<dbReference type="AlphaFoldDB" id="A0A1Y1WCS6"/>
<accession>A0A1Y1WCS6</accession>
<feature type="region of interest" description="Disordered" evidence="1">
    <location>
        <begin position="128"/>
        <end position="148"/>
    </location>
</feature>
<dbReference type="GeneID" id="63799854"/>
<evidence type="ECO:0000313" key="2">
    <source>
        <dbReference type="EMBL" id="ORX71175.1"/>
    </source>
</evidence>
<evidence type="ECO:0000256" key="1">
    <source>
        <dbReference type="SAM" id="MobiDB-lite"/>
    </source>
</evidence>
<sequence length="188" mass="20224">MLVLVLQFPPAGCIICSIGTNTPKKGTALSIYAYSLTRIHIWHICSASHGLLETRSQKPVAMLAGRCRLQAGCACVSFPTVRTDPLRHMVQPPRLISGLLSSTGLIRSTDRFSLLAWADLAVAQELQTDTSVQHRRGETESDPSPRLPPPIEACYALSTSSVPPTDLASRAAAVFGAQRAIEVLSYGK</sequence>
<name>A0A1Y1WCS6_9FUNG</name>
<comment type="caution">
    <text evidence="2">The sequence shown here is derived from an EMBL/GenBank/DDBJ whole genome shotgun (WGS) entry which is preliminary data.</text>
</comment>
<protein>
    <submittedName>
        <fullName evidence="2">Uncharacterized protein</fullName>
    </submittedName>
</protein>
<reference evidence="2 3" key="1">
    <citation type="submission" date="2016-07" db="EMBL/GenBank/DDBJ databases">
        <title>Pervasive Adenine N6-methylation of Active Genes in Fungi.</title>
        <authorList>
            <consortium name="DOE Joint Genome Institute"/>
            <person name="Mondo S.J."/>
            <person name="Dannebaum R.O."/>
            <person name="Kuo R.C."/>
            <person name="Labutti K."/>
            <person name="Haridas S."/>
            <person name="Kuo A."/>
            <person name="Salamov A."/>
            <person name="Ahrendt S.R."/>
            <person name="Lipzen A."/>
            <person name="Sullivan W."/>
            <person name="Andreopoulos W.B."/>
            <person name="Clum A."/>
            <person name="Lindquist E."/>
            <person name="Daum C."/>
            <person name="Ramamoorthy G.K."/>
            <person name="Gryganskyi A."/>
            <person name="Culley D."/>
            <person name="Magnuson J.K."/>
            <person name="James T.Y."/>
            <person name="O'Malley M.A."/>
            <person name="Stajich J.E."/>
            <person name="Spatafora J.W."/>
            <person name="Visel A."/>
            <person name="Grigoriev I.V."/>
        </authorList>
    </citation>
    <scope>NUCLEOTIDE SEQUENCE [LARGE SCALE GENOMIC DNA]</scope>
    <source>
        <strain evidence="2 3">ATCC 12442</strain>
    </source>
</reference>
<organism evidence="2 3">
    <name type="scientific">Linderina pennispora</name>
    <dbReference type="NCBI Taxonomy" id="61395"/>
    <lineage>
        <taxon>Eukaryota</taxon>
        <taxon>Fungi</taxon>
        <taxon>Fungi incertae sedis</taxon>
        <taxon>Zoopagomycota</taxon>
        <taxon>Kickxellomycotina</taxon>
        <taxon>Kickxellomycetes</taxon>
        <taxon>Kickxellales</taxon>
        <taxon>Kickxellaceae</taxon>
        <taxon>Linderina</taxon>
    </lineage>
</organism>
<dbReference type="EMBL" id="MCFD01000004">
    <property type="protein sequence ID" value="ORX71175.1"/>
    <property type="molecule type" value="Genomic_DNA"/>
</dbReference>
<gene>
    <name evidence="2" type="ORF">DL89DRAFT_121115</name>
</gene>
<dbReference type="RefSeq" id="XP_040744690.1">
    <property type="nucleotide sequence ID" value="XM_040883206.1"/>
</dbReference>
<keyword evidence="3" id="KW-1185">Reference proteome</keyword>